<dbReference type="Proteomes" id="UP000244523">
    <property type="component" value="Unassembled WGS sequence"/>
</dbReference>
<gene>
    <name evidence="2" type="ORF">C8N45_101915</name>
</gene>
<reference evidence="2 3" key="1">
    <citation type="submission" date="2018-04" db="EMBL/GenBank/DDBJ databases">
        <title>Genomic Encyclopedia of Archaeal and Bacterial Type Strains, Phase II (KMG-II): from individual species to whole genera.</title>
        <authorList>
            <person name="Goeker M."/>
        </authorList>
    </citation>
    <scope>NUCLEOTIDE SEQUENCE [LARGE SCALE GENOMIC DNA]</scope>
    <source>
        <strain evidence="2 3">DSM 29955</strain>
    </source>
</reference>
<evidence type="ECO:0000313" key="3">
    <source>
        <dbReference type="Proteomes" id="UP000244523"/>
    </source>
</evidence>
<dbReference type="RefSeq" id="WP_108384958.1">
    <property type="nucleotide sequence ID" value="NZ_QBUD01000001.1"/>
</dbReference>
<dbReference type="AlphaFoldDB" id="A0A2T6KRY7"/>
<keyword evidence="1" id="KW-0812">Transmembrane</keyword>
<organism evidence="2 3">
    <name type="scientific">Yoonia sediminilitoris</name>
    <dbReference type="NCBI Taxonomy" id="1286148"/>
    <lineage>
        <taxon>Bacteria</taxon>
        <taxon>Pseudomonadati</taxon>
        <taxon>Pseudomonadota</taxon>
        <taxon>Alphaproteobacteria</taxon>
        <taxon>Rhodobacterales</taxon>
        <taxon>Paracoccaceae</taxon>
        <taxon>Yoonia</taxon>
    </lineage>
</organism>
<keyword evidence="3" id="KW-1185">Reference proteome</keyword>
<proteinExistence type="predicted"/>
<dbReference type="OrthoDB" id="9774146at2"/>
<evidence type="ECO:0000313" key="2">
    <source>
        <dbReference type="EMBL" id="PUB19318.1"/>
    </source>
</evidence>
<comment type="caution">
    <text evidence="2">The sequence shown here is derived from an EMBL/GenBank/DDBJ whole genome shotgun (WGS) entry which is preliminary data.</text>
</comment>
<evidence type="ECO:0000256" key="1">
    <source>
        <dbReference type="SAM" id="Phobius"/>
    </source>
</evidence>
<feature type="transmembrane region" description="Helical" evidence="1">
    <location>
        <begin position="32"/>
        <end position="54"/>
    </location>
</feature>
<accession>A0A2T6KRY7</accession>
<name>A0A2T6KRY7_9RHOB</name>
<protein>
    <submittedName>
        <fullName evidence="2">Uncharacterized protein</fullName>
    </submittedName>
</protein>
<sequence>MTILEIASLLIVLAGAFGAINALSLPDSGWKLLILAATYVVVIFSIIVPGLIAAKVAGRQGRTPDCRNDPFLCL</sequence>
<dbReference type="EMBL" id="QBUD01000001">
    <property type="protein sequence ID" value="PUB19318.1"/>
    <property type="molecule type" value="Genomic_DNA"/>
</dbReference>
<keyword evidence="1" id="KW-1133">Transmembrane helix</keyword>
<keyword evidence="1" id="KW-0472">Membrane</keyword>